<accession>A0A1M5A4M5</accession>
<keyword evidence="2" id="KW-0378">Hydrolase</keyword>
<comment type="similarity">
    <text evidence="3">Belongs to the arginase family.</text>
</comment>
<name>A0A1M5A4M5_9BACT</name>
<evidence type="ECO:0000256" key="2">
    <source>
        <dbReference type="ARBA" id="ARBA00022801"/>
    </source>
</evidence>
<dbReference type="GO" id="GO:0008783">
    <property type="term" value="F:agmatinase activity"/>
    <property type="evidence" value="ECO:0007669"/>
    <property type="project" value="TreeGrafter"/>
</dbReference>
<proteinExistence type="inferred from homology"/>
<dbReference type="SUPFAM" id="SSF52768">
    <property type="entry name" value="Arginase/deacetylase"/>
    <property type="match status" value="1"/>
</dbReference>
<gene>
    <name evidence="4" type="ORF">SAMN02745206_01634</name>
</gene>
<dbReference type="RefSeq" id="WP_073038496.1">
    <property type="nucleotide sequence ID" value="NZ_FQVB01000013.1"/>
</dbReference>
<dbReference type="InterPro" id="IPR023696">
    <property type="entry name" value="Ureohydrolase_dom_sf"/>
</dbReference>
<dbReference type="Pfam" id="PF00491">
    <property type="entry name" value="Arginase"/>
    <property type="match status" value="1"/>
</dbReference>
<organism evidence="4 5">
    <name type="scientific">Desulfacinum infernum DSM 9756</name>
    <dbReference type="NCBI Taxonomy" id="1121391"/>
    <lineage>
        <taxon>Bacteria</taxon>
        <taxon>Pseudomonadati</taxon>
        <taxon>Thermodesulfobacteriota</taxon>
        <taxon>Syntrophobacteria</taxon>
        <taxon>Syntrophobacterales</taxon>
        <taxon>Syntrophobacteraceae</taxon>
        <taxon>Desulfacinum</taxon>
    </lineage>
</organism>
<dbReference type="PANTHER" id="PTHR11358:SF26">
    <property type="entry name" value="GUANIDINO ACID HYDROLASE, MITOCHONDRIAL"/>
    <property type="match status" value="1"/>
</dbReference>
<dbReference type="PANTHER" id="PTHR11358">
    <property type="entry name" value="ARGINASE/AGMATINASE"/>
    <property type="match status" value="1"/>
</dbReference>
<dbReference type="STRING" id="1121391.SAMN02745206_01634"/>
<keyword evidence="5" id="KW-1185">Reference proteome</keyword>
<evidence type="ECO:0000313" key="5">
    <source>
        <dbReference type="Proteomes" id="UP000184076"/>
    </source>
</evidence>
<dbReference type="EMBL" id="FQVB01000013">
    <property type="protein sequence ID" value="SHF25270.1"/>
    <property type="molecule type" value="Genomic_DNA"/>
</dbReference>
<dbReference type="InterPro" id="IPR006035">
    <property type="entry name" value="Ureohydrolase"/>
</dbReference>
<dbReference type="Proteomes" id="UP000184076">
    <property type="component" value="Unassembled WGS sequence"/>
</dbReference>
<reference evidence="5" key="1">
    <citation type="submission" date="2016-11" db="EMBL/GenBank/DDBJ databases">
        <authorList>
            <person name="Varghese N."/>
            <person name="Submissions S."/>
        </authorList>
    </citation>
    <scope>NUCLEOTIDE SEQUENCE [LARGE SCALE GENOMIC DNA]</scope>
    <source>
        <strain evidence="5">DSM 9756</strain>
    </source>
</reference>
<keyword evidence="1" id="KW-0479">Metal-binding</keyword>
<dbReference type="PROSITE" id="PS51409">
    <property type="entry name" value="ARGINASE_2"/>
    <property type="match status" value="1"/>
</dbReference>
<dbReference type="OrthoDB" id="9789727at2"/>
<protein>
    <submittedName>
        <fullName evidence="4">Agmatinase</fullName>
    </submittedName>
</protein>
<dbReference type="GO" id="GO:0046872">
    <property type="term" value="F:metal ion binding"/>
    <property type="evidence" value="ECO:0007669"/>
    <property type="project" value="UniProtKB-KW"/>
</dbReference>
<dbReference type="GO" id="GO:0033389">
    <property type="term" value="P:putrescine biosynthetic process from arginine, via agmatine"/>
    <property type="evidence" value="ECO:0007669"/>
    <property type="project" value="TreeGrafter"/>
</dbReference>
<evidence type="ECO:0000256" key="1">
    <source>
        <dbReference type="ARBA" id="ARBA00022723"/>
    </source>
</evidence>
<dbReference type="Gene3D" id="3.40.800.10">
    <property type="entry name" value="Ureohydrolase domain"/>
    <property type="match status" value="1"/>
</dbReference>
<evidence type="ECO:0000313" key="4">
    <source>
        <dbReference type="EMBL" id="SHF25270.1"/>
    </source>
</evidence>
<sequence length="323" mass="34943">MPTVPSSPYSDPRGSLPSVGITTFAGYPFYRADMTPDLVVVGIPYDEGATGKPGARFGPRAVREASMLYTYEGMEDRFYDADRDRWILTGKRIVDAGDVDIQPLSREDNWRAIQSVTADVLARGAVPALIGGDRSVTHAALRAFRDRKVHYVQLASHVDCDFPDRDDHTHGNTVAHILKEDLARSVTVVGVRGLSQNGRGVAWARERGVRIVTASAMRLHGPDAWVEELQDGPVYVGLDIHFFDPAAAPGAGTPEPGGFFFHEFSDIVEALAVRHAIVGFDVVEVNPFLDDRGAVTSQLAARCLLELAHGALRDRAAAGPSGS</sequence>
<dbReference type="AlphaFoldDB" id="A0A1M5A4M5"/>
<dbReference type="PIRSF" id="PIRSF036979">
    <property type="entry name" value="Arginase"/>
    <property type="match status" value="1"/>
</dbReference>
<evidence type="ECO:0000256" key="3">
    <source>
        <dbReference type="PROSITE-ProRule" id="PRU00742"/>
    </source>
</evidence>